<reference evidence="4" key="1">
    <citation type="journal article" date="2019" name="Int. J. Syst. Evol. Microbiol.">
        <title>The Global Catalogue of Microorganisms (GCM) 10K type strain sequencing project: providing services to taxonomists for standard genome sequencing and annotation.</title>
        <authorList>
            <consortium name="The Broad Institute Genomics Platform"/>
            <consortium name="The Broad Institute Genome Sequencing Center for Infectious Disease"/>
            <person name="Wu L."/>
            <person name="Ma J."/>
        </authorList>
    </citation>
    <scope>NUCLEOTIDE SEQUENCE [LARGE SCALE GENOMIC DNA]</scope>
    <source>
        <strain evidence="4">CCUG 73951</strain>
    </source>
</reference>
<dbReference type="Proteomes" id="UP001596494">
    <property type="component" value="Unassembled WGS sequence"/>
</dbReference>
<dbReference type="InterPro" id="IPR006343">
    <property type="entry name" value="DnaB/C_C"/>
</dbReference>
<evidence type="ECO:0000256" key="1">
    <source>
        <dbReference type="ARBA" id="ARBA00093462"/>
    </source>
</evidence>
<proteinExistence type="inferred from homology"/>
<dbReference type="Pfam" id="PF07261">
    <property type="entry name" value="DnaB_2"/>
    <property type="match status" value="1"/>
</dbReference>
<dbReference type="PANTHER" id="PTHR37293">
    <property type="entry name" value="PHAGE REPLICATION PROTEIN-RELATED"/>
    <property type="match status" value="1"/>
</dbReference>
<dbReference type="PANTHER" id="PTHR37293:SF5">
    <property type="entry name" value="DNA REPLICATION PROTEIN"/>
    <property type="match status" value="1"/>
</dbReference>
<dbReference type="NCBIfam" id="TIGR01446">
    <property type="entry name" value="DnaD_dom"/>
    <property type="match status" value="1"/>
</dbReference>
<accession>A0ABW2JZC9</accession>
<gene>
    <name evidence="3" type="ORF">ACFQMN_00025</name>
</gene>
<comment type="similarity">
    <text evidence="1">Belongs to the DnaB/DnaD family.</text>
</comment>
<protein>
    <submittedName>
        <fullName evidence="3">DnaD domain protein</fullName>
    </submittedName>
</protein>
<sequence length="241" mass="27870">MNYLKEINAFFDEKDLNSLSLSASMLWYVLIQFNNKTGWKEEFTVPTSSILVKSALSESAFLRARKELAEKGYILFEAGRRHQAPTYQMISQVKEAGVVDVEDTEQLEVKDMLVDKPGVSPEALCKRKEVKGKEEGGGARMQPHTFYEENFGVLNPFIAEKITDWCEQLSDELVMESMRIAGQHNKLFFHYCEGILKRWEKAGVKSLVDVERMAKTPSNKKDDRKSVVKRMFEEYRRERHA</sequence>
<dbReference type="EMBL" id="JBHTBY010000001">
    <property type="protein sequence ID" value="MFC7319265.1"/>
    <property type="molecule type" value="Genomic_DNA"/>
</dbReference>
<evidence type="ECO:0000313" key="3">
    <source>
        <dbReference type="EMBL" id="MFC7319265.1"/>
    </source>
</evidence>
<dbReference type="SUPFAM" id="SSF158499">
    <property type="entry name" value="DnaD domain-like"/>
    <property type="match status" value="1"/>
</dbReference>
<feature type="domain" description="DnaB/C C-terminal" evidence="2">
    <location>
        <begin position="145"/>
        <end position="212"/>
    </location>
</feature>
<organism evidence="3 4">
    <name type="scientific">Halobacillus campisalis</name>
    <dbReference type="NCBI Taxonomy" id="435909"/>
    <lineage>
        <taxon>Bacteria</taxon>
        <taxon>Bacillati</taxon>
        <taxon>Bacillota</taxon>
        <taxon>Bacilli</taxon>
        <taxon>Bacillales</taxon>
        <taxon>Bacillaceae</taxon>
        <taxon>Halobacillus</taxon>
    </lineage>
</organism>
<evidence type="ECO:0000259" key="2">
    <source>
        <dbReference type="Pfam" id="PF07261"/>
    </source>
</evidence>
<dbReference type="InterPro" id="IPR034829">
    <property type="entry name" value="DnaD-like_sf"/>
</dbReference>
<name>A0ABW2JZC9_9BACI</name>
<keyword evidence="4" id="KW-1185">Reference proteome</keyword>
<dbReference type="InterPro" id="IPR053162">
    <property type="entry name" value="DnaD"/>
</dbReference>
<evidence type="ECO:0000313" key="4">
    <source>
        <dbReference type="Proteomes" id="UP001596494"/>
    </source>
</evidence>
<dbReference type="RefSeq" id="WP_289216037.1">
    <property type="nucleotide sequence ID" value="NZ_JAPVRC010000005.1"/>
</dbReference>
<dbReference type="Gene3D" id="1.10.10.630">
    <property type="entry name" value="DnaD domain-like"/>
    <property type="match status" value="1"/>
</dbReference>
<comment type="caution">
    <text evidence="3">The sequence shown here is derived from an EMBL/GenBank/DDBJ whole genome shotgun (WGS) entry which is preliminary data.</text>
</comment>